<dbReference type="EMBL" id="OZ023707">
    <property type="protein sequence ID" value="CAK9877659.1"/>
    <property type="molecule type" value="Genomic_DNA"/>
</dbReference>
<sequence length="157" mass="17853">MGPAADSKELMVVVEISDAKLVLDAMDSLGVEQPGTKEFDVEDLFEFNIRIAAVSSFIDTLHSDWLLLHHLPWRLTFPRVKARMKMQGLLRWTQLKQHLWPGTAHTSTKGEVYDEGIHNPHVKCAGERQEKDWNRQFLAADAKAKDGYDLIVNSQVD</sequence>
<organism evidence="1 2">
    <name type="scientific">Sphagnum jensenii</name>
    <dbReference type="NCBI Taxonomy" id="128206"/>
    <lineage>
        <taxon>Eukaryota</taxon>
        <taxon>Viridiplantae</taxon>
        <taxon>Streptophyta</taxon>
        <taxon>Embryophyta</taxon>
        <taxon>Bryophyta</taxon>
        <taxon>Sphagnophytina</taxon>
        <taxon>Sphagnopsida</taxon>
        <taxon>Sphagnales</taxon>
        <taxon>Sphagnaceae</taxon>
        <taxon>Sphagnum</taxon>
    </lineage>
</organism>
<evidence type="ECO:0000313" key="1">
    <source>
        <dbReference type="EMBL" id="CAK9877659.1"/>
    </source>
</evidence>
<name>A0ABP1BNR3_9BRYO</name>
<gene>
    <name evidence="1" type="ORF">CSSPJE1EN2_LOCUS19484</name>
</gene>
<reference evidence="1" key="1">
    <citation type="submission" date="2024-03" db="EMBL/GenBank/DDBJ databases">
        <authorList>
            <consortium name="ELIXIR-Norway"/>
            <consortium name="Elixir Norway"/>
        </authorList>
    </citation>
    <scope>NUCLEOTIDE SEQUENCE</scope>
</reference>
<dbReference type="Proteomes" id="UP001497522">
    <property type="component" value="Chromosome 6"/>
</dbReference>
<evidence type="ECO:0000313" key="2">
    <source>
        <dbReference type="Proteomes" id="UP001497522"/>
    </source>
</evidence>
<accession>A0ABP1BNR3</accession>
<keyword evidence="2" id="KW-1185">Reference proteome</keyword>
<proteinExistence type="predicted"/>
<protein>
    <submittedName>
        <fullName evidence="1">Uncharacterized protein</fullName>
    </submittedName>
</protein>